<keyword evidence="1" id="KW-0472">Membrane</keyword>
<comment type="caution">
    <text evidence="2">The sequence shown here is derived from an EMBL/GenBank/DDBJ whole genome shotgun (WGS) entry which is preliminary data.</text>
</comment>
<accession>A0A9C7G627</accession>
<sequence>MFLLRTGVKTCPFANGKLKNSNMLVEKLLILLNFFVSCLLFVVT</sequence>
<evidence type="ECO:0000313" key="2">
    <source>
        <dbReference type="EMBL" id="CAG9606636.1"/>
    </source>
</evidence>
<keyword evidence="1" id="KW-1133">Transmembrane helix</keyword>
<dbReference type="EMBL" id="CAKJTG010000002">
    <property type="protein sequence ID" value="CAG9606636.1"/>
    <property type="molecule type" value="Genomic_DNA"/>
</dbReference>
<gene>
    <name evidence="2" type="ORF">NEOCIP111885_00324</name>
</gene>
<protein>
    <submittedName>
        <fullName evidence="2">Uncharacterized protein</fullName>
    </submittedName>
</protein>
<evidence type="ECO:0000313" key="3">
    <source>
        <dbReference type="Proteomes" id="UP000789845"/>
    </source>
</evidence>
<dbReference type="Proteomes" id="UP000789845">
    <property type="component" value="Unassembled WGS sequence"/>
</dbReference>
<evidence type="ECO:0000256" key="1">
    <source>
        <dbReference type="SAM" id="Phobius"/>
    </source>
</evidence>
<proteinExistence type="predicted"/>
<feature type="transmembrane region" description="Helical" evidence="1">
    <location>
        <begin position="24"/>
        <end position="43"/>
    </location>
</feature>
<keyword evidence="3" id="KW-1185">Reference proteome</keyword>
<organism evidence="2 3">
    <name type="scientific">Pseudoneobacillus rhizosphaerae</name>
    <dbReference type="NCBI Taxonomy" id="2880968"/>
    <lineage>
        <taxon>Bacteria</taxon>
        <taxon>Bacillati</taxon>
        <taxon>Bacillota</taxon>
        <taxon>Bacilli</taxon>
        <taxon>Bacillales</taxon>
        <taxon>Bacillaceae</taxon>
        <taxon>Pseudoneobacillus</taxon>
    </lineage>
</organism>
<keyword evidence="1" id="KW-0812">Transmembrane</keyword>
<reference evidence="2" key="1">
    <citation type="submission" date="2021-10" db="EMBL/GenBank/DDBJ databases">
        <authorList>
            <person name="Criscuolo A."/>
        </authorList>
    </citation>
    <scope>NUCLEOTIDE SEQUENCE</scope>
    <source>
        <strain evidence="2">CIP111885</strain>
    </source>
</reference>
<dbReference type="AlphaFoldDB" id="A0A9C7G627"/>
<name>A0A9C7G627_9BACI</name>